<geneLocation type="plasmid" evidence="3 4">
    <name>unnamed1</name>
</geneLocation>
<sequence length="493" mass="55205">MSTFYNLLDDLPVNLPCATSDETLFSWCALYHRLSGNGIAADSYSQLFGKRVPGLKHDFPNGLANFCKRTRNALGSPESLALDRTLLGYYAPFAPTRTYQRVLEAVIGQNSGDPKHILGLLASRVGASHPLKACSMCVQRDLRELGYSRWIREHQWPSVWVCRDHAIPLRFLAKESRLKDLRYWTLPHDHVANEWQDLPALSAASISYLEKIASVSAGLAQTAFIIDDERLRLAYRIGAKCRGWIAFDGSMRLAAMNCELQLRFGHLRSIPGFSFLAEADPNGGGVLGLLTRQLPGIHHPAKHAAVIAFLFESIGDFFSAYRYAGIATEVDGGQLLVSDWREELRRLVVTEKWSISRAATSLRIPISRACRWLEAEGVAYGRRSRVSSAKRDQIAALLQEGNDYQRVADEVGVKKSLVRAFTAANPDLKSNWQKRRFEKIRDEHRIRAGDLFVAHRGVSIKALKAVPGNGLAWLERHDRDWLTANAPNLFGTK</sequence>
<evidence type="ECO:0000259" key="1">
    <source>
        <dbReference type="Pfam" id="PF06527"/>
    </source>
</evidence>
<dbReference type="EMBL" id="CP151407">
    <property type="protein sequence ID" value="WZJ23304.1"/>
    <property type="molecule type" value="Genomic_DNA"/>
</dbReference>
<keyword evidence="4" id="KW-1185">Reference proteome</keyword>
<protein>
    <submittedName>
        <fullName evidence="3">TnsD family Tn7-like transposition protein</fullName>
    </submittedName>
</protein>
<proteinExistence type="predicted"/>
<feature type="domain" description="Transposon Tn7 transposition protein TnsD C-terminal" evidence="2">
    <location>
        <begin position="392"/>
        <end position="488"/>
    </location>
</feature>
<reference evidence="3 4" key="1">
    <citation type="submission" date="2024-04" db="EMBL/GenBank/DDBJ databases">
        <title>Dissimilatory iodate-reducing microorganisms contribute to the enrichment of iodine in groundwater.</title>
        <authorList>
            <person name="Jiang Z."/>
        </authorList>
    </citation>
    <scope>NUCLEOTIDE SEQUENCE [LARGE SCALE GENOMIC DNA]</scope>
    <source>
        <strain evidence="3 4">NCP973</strain>
        <plasmid evidence="3 4">unnamed1</plasmid>
    </source>
</reference>
<gene>
    <name evidence="3" type="ORF">AADV58_18005</name>
</gene>
<evidence type="ECO:0000313" key="4">
    <source>
        <dbReference type="Proteomes" id="UP001479520"/>
    </source>
</evidence>
<dbReference type="InterPro" id="IPR009492">
    <property type="entry name" value="TniQ"/>
</dbReference>
<accession>A0ABZ2XN70</accession>
<dbReference type="Proteomes" id="UP001479520">
    <property type="component" value="Plasmid unnamed1"/>
</dbReference>
<dbReference type="Pfam" id="PF15978">
    <property type="entry name" value="TnsD"/>
    <property type="match status" value="1"/>
</dbReference>
<dbReference type="InterPro" id="IPR032750">
    <property type="entry name" value="TnsD_C"/>
</dbReference>
<dbReference type="Pfam" id="PF06527">
    <property type="entry name" value="TniQ"/>
    <property type="match status" value="1"/>
</dbReference>
<dbReference type="RefSeq" id="WP_341744643.1">
    <property type="nucleotide sequence ID" value="NZ_CP151407.1"/>
</dbReference>
<name>A0ABZ2XN70_9RHOO</name>
<feature type="domain" description="TniQ" evidence="1">
    <location>
        <begin position="20"/>
        <end position="169"/>
    </location>
</feature>
<evidence type="ECO:0000259" key="2">
    <source>
        <dbReference type="Pfam" id="PF15978"/>
    </source>
</evidence>
<organism evidence="3 4">
    <name type="scientific">Azonexus hydrophilus</name>
    <dbReference type="NCBI Taxonomy" id="418702"/>
    <lineage>
        <taxon>Bacteria</taxon>
        <taxon>Pseudomonadati</taxon>
        <taxon>Pseudomonadota</taxon>
        <taxon>Betaproteobacteria</taxon>
        <taxon>Rhodocyclales</taxon>
        <taxon>Azonexaceae</taxon>
        <taxon>Azonexus</taxon>
    </lineage>
</organism>
<evidence type="ECO:0000313" key="3">
    <source>
        <dbReference type="EMBL" id="WZJ23304.1"/>
    </source>
</evidence>
<keyword evidence="3" id="KW-0614">Plasmid</keyword>